<dbReference type="GO" id="GO:0005525">
    <property type="term" value="F:GTP binding"/>
    <property type="evidence" value="ECO:0007669"/>
    <property type="project" value="InterPro"/>
</dbReference>
<evidence type="ECO:0000313" key="4">
    <source>
        <dbReference type="EMBL" id="KAG7573577.1"/>
    </source>
</evidence>
<evidence type="ECO:0000256" key="1">
    <source>
        <dbReference type="ARBA" id="ARBA00022741"/>
    </source>
</evidence>
<accession>A0A8T2ALD6</accession>
<feature type="domain" description="AIG1-type G" evidence="3">
    <location>
        <begin position="11"/>
        <end position="55"/>
    </location>
</feature>
<name>A0A8T2ALD6_ARASU</name>
<reference evidence="4 5" key="1">
    <citation type="submission" date="2020-12" db="EMBL/GenBank/DDBJ databases">
        <title>Concerted genomic and epigenomic changes stabilize Arabidopsis allopolyploids.</title>
        <authorList>
            <person name="Chen Z."/>
        </authorList>
    </citation>
    <scope>NUCLEOTIDE SEQUENCE [LARGE SCALE GENOMIC DNA]</scope>
    <source>
        <strain evidence="4">As9502</strain>
        <tissue evidence="4">Leaf</tissue>
    </source>
</reference>
<keyword evidence="1" id="KW-0547">Nucleotide-binding</keyword>
<keyword evidence="2" id="KW-0472">Membrane</keyword>
<gene>
    <name evidence="4" type="ORF">ISN44_As09g018510</name>
</gene>
<protein>
    <submittedName>
        <fullName evidence="4">P-loop containing nucleoside triphosphate hydrolase</fullName>
    </submittedName>
</protein>
<evidence type="ECO:0000313" key="5">
    <source>
        <dbReference type="Proteomes" id="UP000694251"/>
    </source>
</evidence>
<dbReference type="OrthoDB" id="1098644at2759"/>
<dbReference type="EMBL" id="JAEFBJ010000009">
    <property type="protein sequence ID" value="KAG7573577.1"/>
    <property type="molecule type" value="Genomic_DNA"/>
</dbReference>
<keyword evidence="2" id="KW-0812">Transmembrane</keyword>
<keyword evidence="2" id="KW-1133">Transmembrane helix</keyword>
<proteinExistence type="predicted"/>
<dbReference type="AlphaFoldDB" id="A0A8T2ALD6"/>
<dbReference type="Proteomes" id="UP000694251">
    <property type="component" value="Chromosome 9"/>
</dbReference>
<feature type="transmembrane region" description="Helical" evidence="2">
    <location>
        <begin position="113"/>
        <end position="133"/>
    </location>
</feature>
<comment type="caution">
    <text evidence="4">The sequence shown here is derived from an EMBL/GenBank/DDBJ whole genome shotgun (WGS) entry which is preliminary data.</text>
</comment>
<evidence type="ECO:0000256" key="2">
    <source>
        <dbReference type="SAM" id="Phobius"/>
    </source>
</evidence>
<dbReference type="InterPro" id="IPR006703">
    <property type="entry name" value="G_AIG1"/>
</dbReference>
<dbReference type="Pfam" id="PF04548">
    <property type="entry name" value="AIG1"/>
    <property type="match status" value="1"/>
</dbReference>
<keyword evidence="4" id="KW-0378">Hydrolase</keyword>
<keyword evidence="5" id="KW-1185">Reference proteome</keyword>
<evidence type="ECO:0000259" key="3">
    <source>
        <dbReference type="Pfam" id="PF04548"/>
    </source>
</evidence>
<sequence>MADQELPSVTDIVLVGRNGNGKSFTGNTLLGEKLVISKAGGVTMEENDKLKEKKGDIESKSLSGAEVEHALKQNAETHEEKTQHHVIDVSEVLIKDRPHRFGVIVAQLSNHHLLLFCVFYCFCFFYFCIFPTLL</sequence>
<dbReference type="GO" id="GO:0016787">
    <property type="term" value="F:hydrolase activity"/>
    <property type="evidence" value="ECO:0007669"/>
    <property type="project" value="UniProtKB-KW"/>
</dbReference>
<organism evidence="4 5">
    <name type="scientific">Arabidopsis suecica</name>
    <name type="common">Swedish thale-cress</name>
    <name type="synonym">Cardaminopsis suecica</name>
    <dbReference type="NCBI Taxonomy" id="45249"/>
    <lineage>
        <taxon>Eukaryota</taxon>
        <taxon>Viridiplantae</taxon>
        <taxon>Streptophyta</taxon>
        <taxon>Embryophyta</taxon>
        <taxon>Tracheophyta</taxon>
        <taxon>Spermatophyta</taxon>
        <taxon>Magnoliopsida</taxon>
        <taxon>eudicotyledons</taxon>
        <taxon>Gunneridae</taxon>
        <taxon>Pentapetalae</taxon>
        <taxon>rosids</taxon>
        <taxon>malvids</taxon>
        <taxon>Brassicales</taxon>
        <taxon>Brassicaceae</taxon>
        <taxon>Camelineae</taxon>
        <taxon>Arabidopsis</taxon>
    </lineage>
</organism>